<feature type="transmembrane region" description="Helical" evidence="2">
    <location>
        <begin position="232"/>
        <end position="255"/>
    </location>
</feature>
<organism evidence="4">
    <name type="scientific">Phlebotomus kandelakii</name>
    <dbReference type="NCBI Taxonomy" id="1109342"/>
    <lineage>
        <taxon>Eukaryota</taxon>
        <taxon>Metazoa</taxon>
        <taxon>Ecdysozoa</taxon>
        <taxon>Arthropoda</taxon>
        <taxon>Hexapoda</taxon>
        <taxon>Insecta</taxon>
        <taxon>Pterygota</taxon>
        <taxon>Neoptera</taxon>
        <taxon>Endopterygota</taxon>
        <taxon>Diptera</taxon>
        <taxon>Nematocera</taxon>
        <taxon>Psychodoidea</taxon>
        <taxon>Psychodidae</taxon>
        <taxon>Phlebotomus</taxon>
        <taxon>Larroussius</taxon>
    </lineage>
</organism>
<accession>A0A6B2ECV8</accession>
<feature type="region of interest" description="Disordered" evidence="1">
    <location>
        <begin position="298"/>
        <end position="331"/>
    </location>
</feature>
<keyword evidence="2" id="KW-1133">Transmembrane helix</keyword>
<evidence type="ECO:0000256" key="1">
    <source>
        <dbReference type="SAM" id="MobiDB-lite"/>
    </source>
</evidence>
<keyword evidence="3" id="KW-0732">Signal</keyword>
<dbReference type="EMBL" id="GIFK01002393">
    <property type="protein sequence ID" value="NBJ60096.1"/>
    <property type="molecule type" value="Transcribed_RNA"/>
</dbReference>
<sequence length="331" mass="37076">MNLFSFLLFYFILIDFFSSISCSYARYHLNHNKVCPSSKLTKLYQFLAKPDPLFTDPTRATIVNYVWNTSKSIREFDDCSFKVQSRGRGGLYMVISRLHLRQNPSSRICTDFLRVRYTNGSKSERICGHITSKDVSSFSDSGGEVKLYLAIANHIPLEPNEMLEIEMVFTEYFACKGQLSPEFQCEPNNCIHGSFFSDGVNNCPTPQCLDEEIGCLSRPEVEAHDARVSKKVIVGGVISAVVVLIGFTVCILAICKFSACVKAPRRPSNIYETTQHRPQRIDTQELSAIGNISQTGLPTPSAPAAFVIEDHNKDPPPPSYESLFPHDPHTS</sequence>
<name>A0A6B2ECV8_9DIPT</name>
<keyword evidence="2" id="KW-0472">Membrane</keyword>
<protein>
    <submittedName>
        <fullName evidence="4">Putative secreted protein</fullName>
    </submittedName>
</protein>
<feature type="signal peptide" evidence="3">
    <location>
        <begin position="1"/>
        <end position="22"/>
    </location>
</feature>
<evidence type="ECO:0000313" key="4">
    <source>
        <dbReference type="EMBL" id="NBJ60096.1"/>
    </source>
</evidence>
<feature type="chain" id="PRO_5025471356" evidence="3">
    <location>
        <begin position="23"/>
        <end position="331"/>
    </location>
</feature>
<proteinExistence type="predicted"/>
<keyword evidence="2" id="KW-0812">Transmembrane</keyword>
<dbReference type="AlphaFoldDB" id="A0A6B2ECV8"/>
<evidence type="ECO:0000256" key="3">
    <source>
        <dbReference type="SAM" id="SignalP"/>
    </source>
</evidence>
<reference evidence="4" key="1">
    <citation type="submission" date="2019-10" db="EMBL/GenBank/DDBJ databases">
        <title>Short sand fly seasons in Tbilisi, Georgia, hinder development of host immunity to saliva of the visceral leishmaniasis vector Phlebotomus kandelakii.</title>
        <authorList>
            <person name="Oliveira F."/>
            <person name="Giorgobiani E."/>
            <person name="Guimaraes-Costa A.B."/>
            <person name="Abdeladhim M."/>
            <person name="Oristian J."/>
            <person name="Tskhvaradze L."/>
            <person name="Tsertsvadze N."/>
            <person name="Zakalashvili M."/>
            <person name="Valenzuela J.G."/>
            <person name="Kamhawi S."/>
        </authorList>
    </citation>
    <scope>NUCLEOTIDE SEQUENCE</scope>
    <source>
        <strain evidence="4">Wild-capture in Tbilisi</strain>
        <tissue evidence="4">Salivary glands</tissue>
    </source>
</reference>
<evidence type="ECO:0000256" key="2">
    <source>
        <dbReference type="SAM" id="Phobius"/>
    </source>
</evidence>